<keyword evidence="1" id="KW-1133">Transmembrane helix</keyword>
<feature type="transmembrane region" description="Helical" evidence="1">
    <location>
        <begin position="85"/>
        <end position="104"/>
    </location>
</feature>
<sequence length="320" mass="32145">MVDAPEAVDVPAWLGVYLRGVAMGCADAVPGVSGGTIALITGIYERLIAAVTAVDPRRVRRVLAGARPKNLPDARAAFLEMDAPFLIVLGAGIGTAIVTVLRAVEHLLEAAPVATFGFFFGLIAASAVVLRHEVDLSTPGRKGSAVAGFLVAFLVSGYAAGALGDGLAVVFLAGALAVSAMVMPGVSGSLVLVILGQYERMTDALSTFIDALLGAVSGGSPDALLAAAPPVVVFCGGGVVGLFTVAHAVRRALAAYRAATVAFLVSLIVGALRAPIVEVGRVLADTGSSWGAAAPRFAIAAVGGAAAVLLLDRYAGAIEY</sequence>
<dbReference type="InterPro" id="IPR007163">
    <property type="entry name" value="VCA0040-like"/>
</dbReference>
<accession>A0A1H3MBV2</accession>
<keyword evidence="1" id="KW-0812">Transmembrane</keyword>
<evidence type="ECO:0000256" key="1">
    <source>
        <dbReference type="SAM" id="Phobius"/>
    </source>
</evidence>
<keyword evidence="1" id="KW-0472">Membrane</keyword>
<gene>
    <name evidence="2" type="ORF">SAMN05216564_10937</name>
</gene>
<reference evidence="3" key="1">
    <citation type="submission" date="2016-10" db="EMBL/GenBank/DDBJ databases">
        <authorList>
            <person name="Varghese N."/>
            <person name="Submissions S."/>
        </authorList>
    </citation>
    <scope>NUCLEOTIDE SEQUENCE [LARGE SCALE GENOMIC DNA]</scope>
    <source>
        <strain evidence="3">DC30,IBRC 10041,KCTC 4046</strain>
    </source>
</reference>
<dbReference type="PANTHER" id="PTHR37308:SF1">
    <property type="entry name" value="POLYPRENYL-PHOSPHATE TRANSPORTER"/>
    <property type="match status" value="1"/>
</dbReference>
<feature type="transmembrane region" description="Helical" evidence="1">
    <location>
        <begin position="167"/>
        <end position="195"/>
    </location>
</feature>
<feature type="transmembrane region" description="Helical" evidence="1">
    <location>
        <begin position="226"/>
        <end position="246"/>
    </location>
</feature>
<dbReference type="RefSeq" id="WP_092734172.1">
    <property type="nucleotide sequence ID" value="NZ_FNPC01000009.1"/>
</dbReference>
<protein>
    <submittedName>
        <fullName evidence="2">Putative membrane protein</fullName>
    </submittedName>
</protein>
<evidence type="ECO:0000313" key="2">
    <source>
        <dbReference type="EMBL" id="SDY74202.1"/>
    </source>
</evidence>
<dbReference type="PANTHER" id="PTHR37308">
    <property type="entry name" value="INTEGRAL MEMBRANE PROTEIN"/>
    <property type="match status" value="1"/>
</dbReference>
<name>A0A1H3MBV2_9EURY</name>
<dbReference type="Proteomes" id="UP000199079">
    <property type="component" value="Unassembled WGS sequence"/>
</dbReference>
<dbReference type="EMBL" id="FNPC01000009">
    <property type="protein sequence ID" value="SDY74202.1"/>
    <property type="molecule type" value="Genomic_DNA"/>
</dbReference>
<evidence type="ECO:0000313" key="3">
    <source>
        <dbReference type="Proteomes" id="UP000199079"/>
    </source>
</evidence>
<feature type="transmembrane region" description="Helical" evidence="1">
    <location>
        <begin position="142"/>
        <end position="161"/>
    </location>
</feature>
<feature type="transmembrane region" description="Helical" evidence="1">
    <location>
        <begin position="253"/>
        <end position="272"/>
    </location>
</feature>
<proteinExistence type="predicted"/>
<dbReference type="AlphaFoldDB" id="A0A1H3MBV2"/>
<organism evidence="2 3">
    <name type="scientific">Halopenitus persicus</name>
    <dbReference type="NCBI Taxonomy" id="1048396"/>
    <lineage>
        <taxon>Archaea</taxon>
        <taxon>Methanobacteriati</taxon>
        <taxon>Methanobacteriota</taxon>
        <taxon>Stenosarchaea group</taxon>
        <taxon>Halobacteria</taxon>
        <taxon>Halobacteriales</taxon>
        <taxon>Haloferacaceae</taxon>
        <taxon>Halopenitus</taxon>
    </lineage>
</organism>
<keyword evidence="3" id="KW-1185">Reference proteome</keyword>
<feature type="transmembrane region" description="Helical" evidence="1">
    <location>
        <begin position="110"/>
        <end position="130"/>
    </location>
</feature>
<feature type="transmembrane region" description="Helical" evidence="1">
    <location>
        <begin position="292"/>
        <end position="311"/>
    </location>
</feature>
<dbReference type="Pfam" id="PF04018">
    <property type="entry name" value="VCA0040-like"/>
    <property type="match status" value="1"/>
</dbReference>
<dbReference type="OrthoDB" id="313161at2157"/>